<dbReference type="FunCoup" id="A0A6P5KAT2">
    <property type="interactions" value="61"/>
</dbReference>
<dbReference type="Proteomes" id="UP000515140">
    <property type="component" value="Unplaced"/>
</dbReference>
<dbReference type="CTD" id="200958"/>
<proteinExistence type="predicted"/>
<accession>A0A6P5KAT2</accession>
<dbReference type="InParanoid" id="A0A6P5KAT2"/>
<gene>
    <name evidence="3" type="primary">MUC20</name>
</gene>
<dbReference type="AlphaFoldDB" id="A0A6P5KAT2"/>
<keyword evidence="2" id="KW-1185">Reference proteome</keyword>
<protein>
    <submittedName>
        <fullName evidence="3">LOW QUALITY PROTEIN: mucin-20</fullName>
    </submittedName>
</protein>
<reference evidence="3" key="1">
    <citation type="submission" date="2025-08" db="UniProtKB">
        <authorList>
            <consortium name="RefSeq"/>
        </authorList>
    </citation>
    <scope>IDENTIFICATION</scope>
    <source>
        <tissue evidence="3">Spleen</tissue>
    </source>
</reference>
<evidence type="ECO:0000313" key="3">
    <source>
        <dbReference type="RefSeq" id="XP_020841691.1"/>
    </source>
</evidence>
<dbReference type="GeneID" id="110208161"/>
<dbReference type="KEGG" id="pcw:110208161"/>
<feature type="region of interest" description="Disordered" evidence="1">
    <location>
        <begin position="536"/>
        <end position="555"/>
    </location>
</feature>
<organism evidence="2 3">
    <name type="scientific">Phascolarctos cinereus</name>
    <name type="common">Koala</name>
    <dbReference type="NCBI Taxonomy" id="38626"/>
    <lineage>
        <taxon>Eukaryota</taxon>
        <taxon>Metazoa</taxon>
        <taxon>Chordata</taxon>
        <taxon>Craniata</taxon>
        <taxon>Vertebrata</taxon>
        <taxon>Euteleostomi</taxon>
        <taxon>Mammalia</taxon>
        <taxon>Metatheria</taxon>
        <taxon>Diprotodontia</taxon>
        <taxon>Phascolarctidae</taxon>
        <taxon>Phascolarctos</taxon>
    </lineage>
</organism>
<evidence type="ECO:0000313" key="2">
    <source>
        <dbReference type="Proteomes" id="UP000515140"/>
    </source>
</evidence>
<dbReference type="RefSeq" id="XP_020841691.1">
    <property type="nucleotide sequence ID" value="XM_020986032.1"/>
</dbReference>
<name>A0A6P5KAT2_PHACI</name>
<evidence type="ECO:0000256" key="1">
    <source>
        <dbReference type="SAM" id="MobiDB-lite"/>
    </source>
</evidence>
<sequence>MGGTTRTGMGPDVNNTDKLVEINSTETTTVTPGGPTTSERIFGSTRLYENSAVTYTSSKSKTSLASETLAPAGTAYKAETKIAESFSPVETLMITDALDKMETTTLLESTNPTTASVTVISESGTAIDKTRSQAKTLTIASSTTEAEVDTTESLASAETWRRMSIFCKVVWKSLIEPPLLPLPPHQKHGKHRHHPKEHHDYLQSVTDYPWTSPLNSSIPENYETGIKTSIFTEAMTTTDTSTESEISNPFRTIILEETSGIMIPPGKETVIVEEILPFTLLDEFTEIVDTAGNTLEREGTPIKTTTLPGTLTTASPITEATMLTSNLIDTFPIADSTQEIKTTTAVALSMAYTNTEAETTSPEIDTSAEPLDVAGNNLQPKTIGEKTTLTGDITETIGTRAKTTIFSGSSMTIDSSTEEGTSVFLKTDFFSETSASSSSAEDELSSAVETLTTTNTITMAVSTTAETPNAAETLGTTGHTVETTGEMATDTLNTIYIPTTEEATAPTETAVFPEVPSTVMISKFTTPGEFSDKVYTTTEGTTAPGINSSGDKTLTSGKTPAIVSTIGKHTVTALMNQNTNANSRHDGGFLLLRLIVSSSLDLTDHKVAKELLHKLHQDLQVQVPYTQISLMKVTKY</sequence>